<organism evidence="3">
    <name type="scientific">Candidatus Kentrum sp. FM</name>
    <dbReference type="NCBI Taxonomy" id="2126340"/>
    <lineage>
        <taxon>Bacteria</taxon>
        <taxon>Pseudomonadati</taxon>
        <taxon>Pseudomonadota</taxon>
        <taxon>Gammaproteobacteria</taxon>
        <taxon>Candidatus Kentrum</taxon>
    </lineage>
</organism>
<evidence type="ECO:0000313" key="1">
    <source>
        <dbReference type="EMBL" id="VFJ47089.1"/>
    </source>
</evidence>
<reference evidence="3" key="1">
    <citation type="submission" date="2019-02" db="EMBL/GenBank/DDBJ databases">
        <authorList>
            <person name="Gruber-Vodicka R. H."/>
            <person name="Seah K. B. B."/>
        </authorList>
    </citation>
    <scope>NUCLEOTIDE SEQUENCE</scope>
    <source>
        <strain evidence="2">BECK_BZ163</strain>
        <strain evidence="3">BECK_BZ164</strain>
        <strain evidence="1">BECK_BZ165</strain>
    </source>
</reference>
<sequence length="78" mass="9259">MNDPIVEEIRRVRDEHARRFDYDLAAICNDIRKQQSRYGDRVIRLRRDRRGIQPVADIVEDFATPLDTVSRPLRGPIR</sequence>
<dbReference type="AlphaFoldDB" id="A0A450VTW4"/>
<evidence type="ECO:0000313" key="3">
    <source>
        <dbReference type="EMBL" id="VFK08233.1"/>
    </source>
</evidence>
<dbReference type="EMBL" id="CAADEZ010000064">
    <property type="protein sequence ID" value="VFJ48927.1"/>
    <property type="molecule type" value="Genomic_DNA"/>
</dbReference>
<accession>A0A450VTW4</accession>
<protein>
    <submittedName>
        <fullName evidence="3">Uncharacterized protein</fullName>
    </submittedName>
</protein>
<proteinExistence type="predicted"/>
<evidence type="ECO:0000313" key="2">
    <source>
        <dbReference type="EMBL" id="VFJ48927.1"/>
    </source>
</evidence>
<gene>
    <name evidence="2" type="ORF">BECKFM1743A_GA0114220_1006412</name>
    <name evidence="3" type="ORF">BECKFM1743B_GA0114221_1006311</name>
    <name evidence="1" type="ORF">BECKFM1743C_GA0114222_100416</name>
</gene>
<dbReference type="EMBL" id="CAADFA010000041">
    <property type="protein sequence ID" value="VFJ47089.1"/>
    <property type="molecule type" value="Genomic_DNA"/>
</dbReference>
<name>A0A450VTW4_9GAMM</name>
<dbReference type="EMBL" id="CAADFL010000063">
    <property type="protein sequence ID" value="VFK08233.1"/>
    <property type="molecule type" value="Genomic_DNA"/>
</dbReference>